<organism evidence="3 4">
    <name type="scientific">Mycobacterium saskatchewanense</name>
    <dbReference type="NCBI Taxonomy" id="220927"/>
    <lineage>
        <taxon>Bacteria</taxon>
        <taxon>Bacillati</taxon>
        <taxon>Actinomycetota</taxon>
        <taxon>Actinomycetes</taxon>
        <taxon>Mycobacteriales</taxon>
        <taxon>Mycobacteriaceae</taxon>
        <taxon>Mycobacterium</taxon>
        <taxon>Mycobacterium simiae complex</taxon>
    </lineage>
</organism>
<protein>
    <recommendedName>
        <fullName evidence="2">PPE domain-containing protein</fullName>
    </recommendedName>
</protein>
<dbReference type="PANTHER" id="PTHR46766:SF1">
    <property type="entry name" value="GLUTAMINE-RICH PROTEIN 2"/>
    <property type="match status" value="1"/>
</dbReference>
<dbReference type="SUPFAM" id="SSF140459">
    <property type="entry name" value="PE/PPE dimer-like"/>
    <property type="match status" value="1"/>
</dbReference>
<name>A0AAJ3TUP0_9MYCO</name>
<evidence type="ECO:0000313" key="4">
    <source>
        <dbReference type="Proteomes" id="UP000193387"/>
    </source>
</evidence>
<accession>A0AAJ3TUP0</accession>
<comment type="caution">
    <text evidence="3">The sequence shown here is derived from an EMBL/GenBank/DDBJ whole genome shotgun (WGS) entry which is preliminary data.</text>
</comment>
<comment type="similarity">
    <text evidence="1">Belongs to the mycobacterial PPE family.</text>
</comment>
<evidence type="ECO:0000256" key="1">
    <source>
        <dbReference type="ARBA" id="ARBA00010652"/>
    </source>
</evidence>
<dbReference type="AlphaFoldDB" id="A0AAJ3TUP0"/>
<reference evidence="3 4" key="1">
    <citation type="submission" date="2016-01" db="EMBL/GenBank/DDBJ databases">
        <title>The new phylogeny of the genus Mycobacterium.</title>
        <authorList>
            <person name="Tarcisio F."/>
            <person name="Conor M."/>
            <person name="Antonella G."/>
            <person name="Elisabetta G."/>
            <person name="Giulia F.S."/>
            <person name="Sara T."/>
            <person name="Anna F."/>
            <person name="Clotilde B."/>
            <person name="Roberto B."/>
            <person name="Veronica D.S."/>
            <person name="Fabio R."/>
            <person name="Monica P."/>
            <person name="Olivier J."/>
            <person name="Enrico T."/>
            <person name="Nicola S."/>
        </authorList>
    </citation>
    <scope>NUCLEOTIDE SEQUENCE [LARGE SCALE GENOMIC DNA]</scope>
    <source>
        <strain evidence="3 4">DSM 44616</strain>
    </source>
</reference>
<feature type="domain" description="PPE" evidence="2">
    <location>
        <begin position="2"/>
        <end position="59"/>
    </location>
</feature>
<dbReference type="Pfam" id="PF00823">
    <property type="entry name" value="PPE"/>
    <property type="match status" value="1"/>
</dbReference>
<dbReference type="Proteomes" id="UP000193387">
    <property type="component" value="Unassembled WGS sequence"/>
</dbReference>
<dbReference type="InterPro" id="IPR038332">
    <property type="entry name" value="PPE_sf"/>
</dbReference>
<sequence>MDFGALPPEVNSGRMYSGPGPATMLAASAHWEQLAAEMNTAASGCESVVAELVGESWRGLRRRR</sequence>
<keyword evidence="4" id="KW-1185">Reference proteome</keyword>
<gene>
    <name evidence="3" type="ORF">AWC23_16150</name>
</gene>
<evidence type="ECO:0000313" key="3">
    <source>
        <dbReference type="EMBL" id="ORW70766.1"/>
    </source>
</evidence>
<dbReference type="Gene3D" id="1.20.1260.20">
    <property type="entry name" value="PPE superfamily"/>
    <property type="match status" value="1"/>
</dbReference>
<dbReference type="EMBL" id="LQPR01000037">
    <property type="protein sequence ID" value="ORW70766.1"/>
    <property type="molecule type" value="Genomic_DNA"/>
</dbReference>
<dbReference type="GO" id="GO:0052572">
    <property type="term" value="P:response to host immune response"/>
    <property type="evidence" value="ECO:0007669"/>
    <property type="project" value="TreeGrafter"/>
</dbReference>
<dbReference type="PANTHER" id="PTHR46766">
    <property type="entry name" value="GLUTAMINE-RICH PROTEIN 2"/>
    <property type="match status" value="1"/>
</dbReference>
<proteinExistence type="inferred from homology"/>
<evidence type="ECO:0000259" key="2">
    <source>
        <dbReference type="Pfam" id="PF00823"/>
    </source>
</evidence>
<dbReference type="InterPro" id="IPR000030">
    <property type="entry name" value="PPE_dom"/>
</dbReference>